<name>A6G3R8_9BACT</name>
<dbReference type="AlphaFoldDB" id="A6G3R8"/>
<dbReference type="SUPFAM" id="SSF69318">
    <property type="entry name" value="Integrin alpha N-terminal domain"/>
    <property type="match status" value="1"/>
</dbReference>
<feature type="signal peptide" evidence="2">
    <location>
        <begin position="1"/>
        <end position="21"/>
    </location>
</feature>
<sequence>MNTKKILSIALPLTLPVLATACGDAESASQDDLRSDRIDVTSLELSSEGAIYLNHPVRVTVAGTTSGTAYETDLLVGMRTLDGAAGCVLGSMPAQHDAEGETVAFEQKAEFVLHNECFQLAGRDDVEMFTSFDPWNKLGDRDAIVPGVSEDSPLASGEGMELFHIVAASALSAEGCESCETVYSVNDNPGYDAQLESLGLDTVVAVVGVTNEEGETPELGEAPHFSISADSRVTGLDQGQGLADGLLRLNHRIRPLGSSEDGLPLTRLEDRLDGVPTAREVSVESYGLVSNTDSLYIEGQALEAIAEGSWADVEEFEVVSCLEADFDQAIYGADGELEPRANDCGAIPVVVVRQTVEAAEALAAEQLAGAAKSNGADVWEQSWTSASKWGGFANSGMTFKTWLENSSTDFPTTTEGGIEVYSAGSWFEAGVDSYATVFGQNVNLVDIYGTFIAYDWGGGGVAMGAQIFVTEIIPEFELQIADGQLVSLNDMLSLAGVETDLGLSKKWMLAGIGFDDGCGSVTAGVWVESTLGINGDETGITPYVTPRGVKVEGTFQPYFNIAAKGGVEVNYGGWLWGSLIATLNLLDLQVPFNAGVEFQNFDVLNAQRIVFNQDAGAQITTLSGDISFSIGYKFGWPLCWKPKGCTGEHNHTIAEWAGLSSYAPFFTATQALNFGDHMPSSSTWCNNNETLHEGDFNGDGHQDWMCHGTNNGGRWLDYNNGSNGFGGTEYTASSWCSNGSLFLTGDFNGDGRDDTLCDNGSAKVIDYADANGQFQGTDWSISSGWCHHDGASIIVDDFNADGKDDLLCRDRDGKRWLDYADQNGQFGGTDWHGANGVQLPFRRTKLRTPGNVYVLNTVGGLGQTSDKQANILTNPDQAEWVFEEYAGYYRIRNAGDGTYLHTETGALQANNSIWNSAHSNHWSLVKVGNASATTYRVRNRHTGKYLRRDGYGGTEVSSNADGGTLWDLDGSFFR</sequence>
<dbReference type="InterPro" id="IPR035992">
    <property type="entry name" value="Ricin_B-like_lectins"/>
</dbReference>
<feature type="domain" description="Ricin B lectin" evidence="3">
    <location>
        <begin position="878"/>
        <end position="951"/>
    </location>
</feature>
<evidence type="ECO:0000259" key="3">
    <source>
        <dbReference type="Pfam" id="PF14200"/>
    </source>
</evidence>
<evidence type="ECO:0000313" key="5">
    <source>
        <dbReference type="Proteomes" id="UP000005801"/>
    </source>
</evidence>
<keyword evidence="5" id="KW-1185">Reference proteome</keyword>
<dbReference type="OrthoDB" id="9008848at2"/>
<dbReference type="STRING" id="391625.PPSIR1_35052"/>
<dbReference type="Gene3D" id="2.80.10.50">
    <property type="match status" value="1"/>
</dbReference>
<dbReference type="CDD" id="cd23432">
    <property type="entry name" value="beta-trefoil_Ricin_EndoBetaGal-like"/>
    <property type="match status" value="1"/>
</dbReference>
<evidence type="ECO:0000313" key="4">
    <source>
        <dbReference type="EMBL" id="EDM79455.1"/>
    </source>
</evidence>
<feature type="chain" id="PRO_5002693619" evidence="2">
    <location>
        <begin position="22"/>
        <end position="974"/>
    </location>
</feature>
<organism evidence="4 5">
    <name type="scientific">Plesiocystis pacifica SIR-1</name>
    <dbReference type="NCBI Taxonomy" id="391625"/>
    <lineage>
        <taxon>Bacteria</taxon>
        <taxon>Pseudomonadati</taxon>
        <taxon>Myxococcota</taxon>
        <taxon>Polyangia</taxon>
        <taxon>Nannocystales</taxon>
        <taxon>Nannocystaceae</taxon>
        <taxon>Plesiocystis</taxon>
    </lineage>
</organism>
<dbReference type="InterPro" id="IPR013517">
    <property type="entry name" value="FG-GAP"/>
</dbReference>
<dbReference type="SUPFAM" id="SSF50370">
    <property type="entry name" value="Ricin B-like lectins"/>
    <property type="match status" value="1"/>
</dbReference>
<dbReference type="Pfam" id="PF14200">
    <property type="entry name" value="RicinB_lectin_2"/>
    <property type="match status" value="1"/>
</dbReference>
<gene>
    <name evidence="4" type="ORF">PPSIR1_35052</name>
</gene>
<dbReference type="Pfam" id="PF13517">
    <property type="entry name" value="FG-GAP_3"/>
    <property type="match status" value="1"/>
</dbReference>
<dbReference type="Gene3D" id="2.40.128.340">
    <property type="match status" value="1"/>
</dbReference>
<evidence type="ECO:0000256" key="2">
    <source>
        <dbReference type="SAM" id="SignalP"/>
    </source>
</evidence>
<dbReference type="PROSITE" id="PS51257">
    <property type="entry name" value="PROKAR_LIPOPROTEIN"/>
    <property type="match status" value="1"/>
</dbReference>
<reference evidence="4 5" key="1">
    <citation type="submission" date="2007-06" db="EMBL/GenBank/DDBJ databases">
        <authorList>
            <person name="Shimkets L."/>
            <person name="Ferriera S."/>
            <person name="Johnson J."/>
            <person name="Kravitz S."/>
            <person name="Beeson K."/>
            <person name="Sutton G."/>
            <person name="Rogers Y.-H."/>
            <person name="Friedman R."/>
            <person name="Frazier M."/>
            <person name="Venter J.C."/>
        </authorList>
    </citation>
    <scope>NUCLEOTIDE SEQUENCE [LARGE SCALE GENOMIC DNA]</scope>
    <source>
        <strain evidence="4 5">SIR-1</strain>
    </source>
</reference>
<dbReference type="InterPro" id="IPR000772">
    <property type="entry name" value="Ricin_B_lectin"/>
</dbReference>
<evidence type="ECO:0000256" key="1">
    <source>
        <dbReference type="ARBA" id="ARBA00022729"/>
    </source>
</evidence>
<dbReference type="EMBL" id="ABCS01000019">
    <property type="protein sequence ID" value="EDM79455.1"/>
    <property type="molecule type" value="Genomic_DNA"/>
</dbReference>
<comment type="caution">
    <text evidence="4">The sequence shown here is derived from an EMBL/GenBank/DDBJ whole genome shotgun (WGS) entry which is preliminary data.</text>
</comment>
<dbReference type="Proteomes" id="UP000005801">
    <property type="component" value="Unassembled WGS sequence"/>
</dbReference>
<dbReference type="RefSeq" id="WP_006971367.1">
    <property type="nucleotide sequence ID" value="NZ_ABCS01000019.1"/>
</dbReference>
<protein>
    <submittedName>
        <fullName evidence="4">Putative secreted esterase</fullName>
    </submittedName>
</protein>
<proteinExistence type="predicted"/>
<accession>A6G3R8</accession>
<dbReference type="eggNOG" id="COG2273">
    <property type="taxonomic scope" value="Bacteria"/>
</dbReference>
<dbReference type="InterPro" id="IPR028994">
    <property type="entry name" value="Integrin_alpha_N"/>
</dbReference>
<keyword evidence="1 2" id="KW-0732">Signal</keyword>